<dbReference type="SMART" id="SM00028">
    <property type="entry name" value="TPR"/>
    <property type="match status" value="2"/>
</dbReference>
<accession>A0ABW1L733</accession>
<gene>
    <name evidence="2" type="ORF">ACFPYN_08060</name>
</gene>
<reference evidence="3" key="1">
    <citation type="journal article" date="2019" name="Int. J. Syst. Evol. Microbiol.">
        <title>The Global Catalogue of Microorganisms (GCM) 10K type strain sequencing project: providing services to taxonomists for standard genome sequencing and annotation.</title>
        <authorList>
            <consortium name="The Broad Institute Genomics Platform"/>
            <consortium name="The Broad Institute Genome Sequencing Center for Infectious Disease"/>
            <person name="Wu L."/>
            <person name="Ma J."/>
        </authorList>
    </citation>
    <scope>NUCLEOTIDE SEQUENCE [LARGE SCALE GENOMIC DNA]</scope>
    <source>
        <strain evidence="3">CCUG 54527</strain>
    </source>
</reference>
<organism evidence="2 3">
    <name type="scientific">Paenisporosarcina macmurdoensis</name>
    <dbReference type="NCBI Taxonomy" id="212659"/>
    <lineage>
        <taxon>Bacteria</taxon>
        <taxon>Bacillati</taxon>
        <taxon>Bacillota</taxon>
        <taxon>Bacilli</taxon>
        <taxon>Bacillales</taxon>
        <taxon>Caryophanaceae</taxon>
        <taxon>Paenisporosarcina</taxon>
    </lineage>
</organism>
<comment type="caution">
    <text evidence="2">The sequence shown here is derived from an EMBL/GenBank/DDBJ whole genome shotgun (WGS) entry which is preliminary data.</text>
</comment>
<dbReference type="Proteomes" id="UP001596170">
    <property type="component" value="Unassembled WGS sequence"/>
</dbReference>
<dbReference type="InterPro" id="IPR011990">
    <property type="entry name" value="TPR-like_helical_dom_sf"/>
</dbReference>
<sequence length="430" mass="50945">MNNFGHVIKLERIRKNMKQISLAQGICTPSYLSKIENNSIVPSQEVIDLLLNRLELSITQNKNLDDETYLAHIREIYFNAVMNKDRELAAQQLKEINNERYLFSDSTNYYTYQLMILRLTLIVQDIQNDTSELIMALSELSSDFNDYQMFLFHSCVGSYYSFMLDYNSTNQAYEKATEYFKRINIEKWEEADFQYLLGHCYITQQRWVISIEYLQKSLEFFKSGFYNSRTVESYLLLAIAQDESYLHEESHQNLLLAQKIASQLNLKEHFPLITQNLGNKFSVKGNSEKAIEYFLESIDSREEDNEKKLPTIYSLVKEYSKLKNSRQIIKWAEFGLSIINAIQSNGHRTYEHHLTVYLAKETDAILFEKATIDAYNYFKEIKDYRHAEKYSLLLGNFYQEKNKYKNAAKYFSYSNENMFKKQKISHWEDL</sequence>
<dbReference type="SUPFAM" id="SSF48452">
    <property type="entry name" value="TPR-like"/>
    <property type="match status" value="1"/>
</dbReference>
<keyword evidence="3" id="KW-1185">Reference proteome</keyword>
<dbReference type="Gene3D" id="1.10.260.40">
    <property type="entry name" value="lambda repressor-like DNA-binding domains"/>
    <property type="match status" value="1"/>
</dbReference>
<evidence type="ECO:0000313" key="2">
    <source>
        <dbReference type="EMBL" id="MFC6039375.1"/>
    </source>
</evidence>
<dbReference type="EMBL" id="JBHSRI010000009">
    <property type="protein sequence ID" value="MFC6039375.1"/>
    <property type="molecule type" value="Genomic_DNA"/>
</dbReference>
<dbReference type="InterPro" id="IPR010982">
    <property type="entry name" value="Lambda_DNA-bd_dom_sf"/>
</dbReference>
<dbReference type="Gene3D" id="1.25.40.10">
    <property type="entry name" value="Tetratricopeptide repeat domain"/>
    <property type="match status" value="1"/>
</dbReference>
<dbReference type="CDD" id="cd00093">
    <property type="entry name" value="HTH_XRE"/>
    <property type="match status" value="1"/>
</dbReference>
<evidence type="ECO:0000259" key="1">
    <source>
        <dbReference type="PROSITE" id="PS50943"/>
    </source>
</evidence>
<feature type="domain" description="HTH cro/C1-type" evidence="1">
    <location>
        <begin position="8"/>
        <end position="61"/>
    </location>
</feature>
<dbReference type="SMART" id="SM00530">
    <property type="entry name" value="HTH_XRE"/>
    <property type="match status" value="1"/>
</dbReference>
<dbReference type="PROSITE" id="PS50943">
    <property type="entry name" value="HTH_CROC1"/>
    <property type="match status" value="1"/>
</dbReference>
<dbReference type="InterPro" id="IPR001387">
    <property type="entry name" value="Cro/C1-type_HTH"/>
</dbReference>
<name>A0ABW1L733_9BACL</name>
<dbReference type="RefSeq" id="WP_377733451.1">
    <property type="nucleotide sequence ID" value="NZ_JBHSRI010000009.1"/>
</dbReference>
<protein>
    <submittedName>
        <fullName evidence="2">Helix-turn-helix domain-containing protein</fullName>
    </submittedName>
</protein>
<proteinExistence type="predicted"/>
<dbReference type="SUPFAM" id="SSF47413">
    <property type="entry name" value="lambda repressor-like DNA-binding domains"/>
    <property type="match status" value="1"/>
</dbReference>
<evidence type="ECO:0000313" key="3">
    <source>
        <dbReference type="Proteomes" id="UP001596170"/>
    </source>
</evidence>
<dbReference type="Pfam" id="PF01381">
    <property type="entry name" value="HTH_3"/>
    <property type="match status" value="1"/>
</dbReference>
<dbReference type="InterPro" id="IPR019734">
    <property type="entry name" value="TPR_rpt"/>
</dbReference>